<sequence length="126" mass="14139">MLDDVRNEAWPTACAEVANALQKPPFCYDAYRQILQRAGVRFYHGGLKSYNSTHLLRSLAFATRSRFEDHLGDWDALSNMGNGVKQYELDYDTAVQMVDSVRRSGVPEYSLGDLACYLCLAKAHAA</sequence>
<evidence type="ECO:0000313" key="1">
    <source>
        <dbReference type="EMBL" id="CAK0873751.1"/>
    </source>
</evidence>
<accession>A0ABN9VKR2</accession>
<dbReference type="EMBL" id="CAUYUJ010017316">
    <property type="protein sequence ID" value="CAK0873751.1"/>
    <property type="molecule type" value="Genomic_DNA"/>
</dbReference>
<organism evidence="1 2">
    <name type="scientific">Prorocentrum cordatum</name>
    <dbReference type="NCBI Taxonomy" id="2364126"/>
    <lineage>
        <taxon>Eukaryota</taxon>
        <taxon>Sar</taxon>
        <taxon>Alveolata</taxon>
        <taxon>Dinophyceae</taxon>
        <taxon>Prorocentrales</taxon>
        <taxon>Prorocentraceae</taxon>
        <taxon>Prorocentrum</taxon>
    </lineage>
</organism>
<gene>
    <name evidence="1" type="ORF">PCOR1329_LOCUS58861</name>
</gene>
<name>A0ABN9VKR2_9DINO</name>
<evidence type="ECO:0000313" key="2">
    <source>
        <dbReference type="Proteomes" id="UP001189429"/>
    </source>
</evidence>
<comment type="caution">
    <text evidence="1">The sequence shown here is derived from an EMBL/GenBank/DDBJ whole genome shotgun (WGS) entry which is preliminary data.</text>
</comment>
<proteinExistence type="predicted"/>
<keyword evidence="2" id="KW-1185">Reference proteome</keyword>
<protein>
    <submittedName>
        <fullName evidence="1">Uncharacterized protein</fullName>
    </submittedName>
</protein>
<dbReference type="Proteomes" id="UP001189429">
    <property type="component" value="Unassembled WGS sequence"/>
</dbReference>
<reference evidence="1" key="1">
    <citation type="submission" date="2023-10" db="EMBL/GenBank/DDBJ databases">
        <authorList>
            <person name="Chen Y."/>
            <person name="Shah S."/>
            <person name="Dougan E. K."/>
            <person name="Thang M."/>
            <person name="Chan C."/>
        </authorList>
    </citation>
    <scope>NUCLEOTIDE SEQUENCE [LARGE SCALE GENOMIC DNA]</scope>
</reference>